<organism evidence="1 2">
    <name type="scientific">Runella rosea</name>
    <dbReference type="NCBI Taxonomy" id="2259595"/>
    <lineage>
        <taxon>Bacteria</taxon>
        <taxon>Pseudomonadati</taxon>
        <taxon>Bacteroidota</taxon>
        <taxon>Cytophagia</taxon>
        <taxon>Cytophagales</taxon>
        <taxon>Spirosomataceae</taxon>
        <taxon>Runella</taxon>
    </lineage>
</organism>
<evidence type="ECO:0000313" key="1">
    <source>
        <dbReference type="EMBL" id="AXE19581.1"/>
    </source>
</evidence>
<protein>
    <submittedName>
        <fullName evidence="1">DUF4249 domain-containing protein</fullName>
    </submittedName>
</protein>
<dbReference type="RefSeq" id="WP_114068350.1">
    <property type="nucleotide sequence ID" value="NZ_CP030850.1"/>
</dbReference>
<evidence type="ECO:0000313" key="2">
    <source>
        <dbReference type="Proteomes" id="UP000251993"/>
    </source>
</evidence>
<dbReference type="EMBL" id="CP030850">
    <property type="protein sequence ID" value="AXE19581.1"/>
    <property type="molecule type" value="Genomic_DNA"/>
</dbReference>
<dbReference type="OrthoDB" id="1062680at2"/>
<sequence>MKTLLSLIAVVVSLVMLDGCVLPFTPPEVTAADRFLVIDGFLNTGGKDSSRITLTYTQLVSNKNSFTPELRAQVIVEGDKGSTFLFTEIGKGLYRLAPRTFNLAENFRIRVKTTGKKEFLSDYTTPKQTPPIDSITYKIAADRSSLQININTHDPLNKTRFYRWKFEETWEYNMPLYSLYEIKNNAIIDRLQNINTCWRTETPSTILLGSTIKLTQDVIRDAPITHIPASAGKLLIKYSIIVKQFGLTQEGYEYWNALAKTTETTGGLFDSQPSQITGNIKCTTNSQELVFGFFSAGVPQEKRIFLSPALGIPQSCQPLDTLSIADAIKAQSFLLTQYWADGARVPEYITGDPGCGDCRTKGGNTTRPSFWP</sequence>
<dbReference type="KEGG" id="run:DR864_18470"/>
<accession>A0A344TLR0</accession>
<proteinExistence type="predicted"/>
<reference evidence="1 2" key="1">
    <citation type="submission" date="2018-07" db="EMBL/GenBank/DDBJ databases">
        <title>Genome sequencing of Runella.</title>
        <authorList>
            <person name="Baek M.-G."/>
            <person name="Yi H."/>
        </authorList>
    </citation>
    <scope>NUCLEOTIDE SEQUENCE [LARGE SCALE GENOMIC DNA]</scope>
    <source>
        <strain evidence="1 2">HYN0085</strain>
    </source>
</reference>
<name>A0A344TLR0_9BACT</name>
<dbReference type="Pfam" id="PF14054">
    <property type="entry name" value="DUF4249"/>
    <property type="match status" value="1"/>
</dbReference>
<keyword evidence="2" id="KW-1185">Reference proteome</keyword>
<gene>
    <name evidence="1" type="ORF">DR864_18470</name>
</gene>
<dbReference type="Proteomes" id="UP000251993">
    <property type="component" value="Chromosome"/>
</dbReference>
<dbReference type="AlphaFoldDB" id="A0A344TLR0"/>
<dbReference type="InterPro" id="IPR025345">
    <property type="entry name" value="DUF4249"/>
</dbReference>